<dbReference type="Gene3D" id="1.10.472.60">
    <property type="entry name" value="putative protein disulfide isomerase domain"/>
    <property type="match status" value="1"/>
</dbReference>
<reference evidence="1 2" key="1">
    <citation type="submission" date="2018-07" db="EMBL/GenBank/DDBJ databases">
        <title>Genome analysis of Larkinella rosea.</title>
        <authorList>
            <person name="Zhou Z."/>
            <person name="Wang G."/>
        </authorList>
    </citation>
    <scope>NUCLEOTIDE SEQUENCE [LARGE SCALE GENOMIC DNA]</scope>
    <source>
        <strain evidence="2">zzj9</strain>
    </source>
</reference>
<gene>
    <name evidence="1" type="ORF">DUE52_13375</name>
</gene>
<organism evidence="1 2">
    <name type="scientific">Larkinella punicea</name>
    <dbReference type="NCBI Taxonomy" id="2315727"/>
    <lineage>
        <taxon>Bacteria</taxon>
        <taxon>Pseudomonadati</taxon>
        <taxon>Bacteroidota</taxon>
        <taxon>Cytophagia</taxon>
        <taxon>Cytophagales</taxon>
        <taxon>Spirosomataceae</taxon>
        <taxon>Larkinella</taxon>
    </lineage>
</organism>
<keyword evidence="2" id="KW-1185">Reference proteome</keyword>
<dbReference type="PANTHER" id="PTHR13887:SF54">
    <property type="entry name" value="DSBA FAMILY PROTEIN"/>
    <property type="match status" value="1"/>
</dbReference>
<dbReference type="Gene3D" id="3.40.30.10">
    <property type="entry name" value="Glutaredoxin"/>
    <property type="match status" value="1"/>
</dbReference>
<protein>
    <submittedName>
        <fullName evidence="1">DsbA family protein</fullName>
    </submittedName>
</protein>
<dbReference type="OrthoDB" id="9813770at2"/>
<dbReference type="RefSeq" id="WP_114406524.1">
    <property type="nucleotide sequence ID" value="NZ_QOWE01000010.1"/>
</dbReference>
<proteinExistence type="predicted"/>
<name>A0A368JNL4_9BACT</name>
<evidence type="ECO:0000313" key="1">
    <source>
        <dbReference type="EMBL" id="RCR68885.1"/>
    </source>
</evidence>
<evidence type="ECO:0000313" key="2">
    <source>
        <dbReference type="Proteomes" id="UP000253383"/>
    </source>
</evidence>
<sequence length="306" mass="34711">MTNPLLCNPVSGVCEIPDHVLSAGNEPLASVSDGTPVDQIHITYFTDPICSTCWGIEPQLRKLKLEYGRSLTIDYRMGGLLPSWDVYNSGGISKPADVAHHWDEVSQHYQMPIDGDVWLEDPLPSSYPPSVAFVAARYQSPEKAILFLRLIREMVFLHKKNITRWEHLAQAASWVGLDVERFRFDYEHSAIAGFEDDLAFAKRLGVRGFPTLFLETATRQTKIYGFKPYSLFEEELHFLKPDIQKTAFMSPAMELFHKFRSLTTQEFAVITGQNFASAEKILSDWEKAGSIERVSSKNGFLWLSVN</sequence>
<dbReference type="Proteomes" id="UP000253383">
    <property type="component" value="Unassembled WGS sequence"/>
</dbReference>
<comment type="caution">
    <text evidence="1">The sequence shown here is derived from an EMBL/GenBank/DDBJ whole genome shotgun (WGS) entry which is preliminary data.</text>
</comment>
<accession>A0A368JNL4</accession>
<dbReference type="AlphaFoldDB" id="A0A368JNL4"/>
<dbReference type="PANTHER" id="PTHR13887">
    <property type="entry name" value="GLUTATHIONE S-TRANSFERASE KAPPA"/>
    <property type="match status" value="1"/>
</dbReference>
<dbReference type="EMBL" id="QOWE01000010">
    <property type="protein sequence ID" value="RCR68885.1"/>
    <property type="molecule type" value="Genomic_DNA"/>
</dbReference>
<dbReference type="Pfam" id="PF13743">
    <property type="entry name" value="Thioredoxin_5"/>
    <property type="match status" value="1"/>
</dbReference>
<dbReference type="InterPro" id="IPR036249">
    <property type="entry name" value="Thioredoxin-like_sf"/>
</dbReference>
<dbReference type="SUPFAM" id="SSF52833">
    <property type="entry name" value="Thioredoxin-like"/>
    <property type="match status" value="1"/>
</dbReference>
<dbReference type="CDD" id="cd03025">
    <property type="entry name" value="DsbA_FrnE_like"/>
    <property type="match status" value="1"/>
</dbReference>